<keyword evidence="1 6" id="KW-0597">Phosphoprotein</keyword>
<dbReference type="EMBL" id="CP036275">
    <property type="protein sequence ID" value="QDU41169.1"/>
    <property type="molecule type" value="Genomic_DNA"/>
</dbReference>
<dbReference type="GO" id="GO:0000976">
    <property type="term" value="F:transcription cis-regulatory region binding"/>
    <property type="evidence" value="ECO:0007669"/>
    <property type="project" value="TreeGrafter"/>
</dbReference>
<dbReference type="GO" id="GO:0000156">
    <property type="term" value="F:phosphorelay response regulator activity"/>
    <property type="evidence" value="ECO:0007669"/>
    <property type="project" value="TreeGrafter"/>
</dbReference>
<dbReference type="GO" id="GO:0005829">
    <property type="term" value="C:cytosol"/>
    <property type="evidence" value="ECO:0007669"/>
    <property type="project" value="TreeGrafter"/>
</dbReference>
<dbReference type="Pfam" id="PF00072">
    <property type="entry name" value="Response_reg"/>
    <property type="match status" value="1"/>
</dbReference>
<keyword evidence="5" id="KW-0804">Transcription</keyword>
<organism evidence="8 9">
    <name type="scientific">Maioricimonas rarisocia</name>
    <dbReference type="NCBI Taxonomy" id="2528026"/>
    <lineage>
        <taxon>Bacteria</taxon>
        <taxon>Pseudomonadati</taxon>
        <taxon>Planctomycetota</taxon>
        <taxon>Planctomycetia</taxon>
        <taxon>Planctomycetales</taxon>
        <taxon>Planctomycetaceae</taxon>
        <taxon>Maioricimonas</taxon>
    </lineage>
</organism>
<keyword evidence="4" id="KW-0238">DNA-binding</keyword>
<accession>A0A517ZFF7</accession>
<evidence type="ECO:0000313" key="8">
    <source>
        <dbReference type="EMBL" id="QDU41169.1"/>
    </source>
</evidence>
<dbReference type="PANTHER" id="PTHR48111">
    <property type="entry name" value="REGULATOR OF RPOS"/>
    <property type="match status" value="1"/>
</dbReference>
<protein>
    <submittedName>
        <fullName evidence="8">Photosynthetic apparatus regulatory protein RegA</fullName>
    </submittedName>
</protein>
<dbReference type="Pfam" id="PF02954">
    <property type="entry name" value="HTH_8"/>
    <property type="match status" value="1"/>
</dbReference>
<dbReference type="PRINTS" id="PR01590">
    <property type="entry name" value="HTHFIS"/>
</dbReference>
<dbReference type="OrthoDB" id="9788090at2"/>
<dbReference type="InterPro" id="IPR039420">
    <property type="entry name" value="WalR-like"/>
</dbReference>
<evidence type="ECO:0000256" key="3">
    <source>
        <dbReference type="ARBA" id="ARBA00023015"/>
    </source>
</evidence>
<evidence type="ECO:0000256" key="1">
    <source>
        <dbReference type="ARBA" id="ARBA00022553"/>
    </source>
</evidence>
<dbReference type="InterPro" id="IPR011006">
    <property type="entry name" value="CheY-like_superfamily"/>
</dbReference>
<dbReference type="GO" id="GO:0032993">
    <property type="term" value="C:protein-DNA complex"/>
    <property type="evidence" value="ECO:0007669"/>
    <property type="project" value="TreeGrafter"/>
</dbReference>
<dbReference type="SUPFAM" id="SSF52172">
    <property type="entry name" value="CheY-like"/>
    <property type="match status" value="1"/>
</dbReference>
<feature type="domain" description="Response regulatory" evidence="7">
    <location>
        <begin position="5"/>
        <end position="119"/>
    </location>
</feature>
<dbReference type="Gene3D" id="3.40.50.2300">
    <property type="match status" value="1"/>
</dbReference>
<dbReference type="Gene3D" id="1.10.10.60">
    <property type="entry name" value="Homeodomain-like"/>
    <property type="match status" value="1"/>
</dbReference>
<dbReference type="InterPro" id="IPR001789">
    <property type="entry name" value="Sig_transdc_resp-reg_receiver"/>
</dbReference>
<dbReference type="RefSeq" id="WP_145372377.1">
    <property type="nucleotide sequence ID" value="NZ_CP036275.1"/>
</dbReference>
<dbReference type="KEGG" id="mri:Mal4_55340"/>
<evidence type="ECO:0000259" key="7">
    <source>
        <dbReference type="PROSITE" id="PS50110"/>
    </source>
</evidence>
<evidence type="ECO:0000256" key="6">
    <source>
        <dbReference type="PROSITE-ProRule" id="PRU00169"/>
    </source>
</evidence>
<feature type="modified residue" description="4-aspartylphosphate" evidence="6">
    <location>
        <position position="54"/>
    </location>
</feature>
<proteinExistence type="predicted"/>
<keyword evidence="3" id="KW-0805">Transcription regulation</keyword>
<evidence type="ECO:0000256" key="2">
    <source>
        <dbReference type="ARBA" id="ARBA00023012"/>
    </source>
</evidence>
<dbReference type="PROSITE" id="PS50110">
    <property type="entry name" value="RESPONSE_REGULATORY"/>
    <property type="match status" value="1"/>
</dbReference>
<reference evidence="8 9" key="1">
    <citation type="submission" date="2019-02" db="EMBL/GenBank/DDBJ databases">
        <title>Deep-cultivation of Planctomycetes and their phenomic and genomic characterization uncovers novel biology.</title>
        <authorList>
            <person name="Wiegand S."/>
            <person name="Jogler M."/>
            <person name="Boedeker C."/>
            <person name="Pinto D."/>
            <person name="Vollmers J."/>
            <person name="Rivas-Marin E."/>
            <person name="Kohn T."/>
            <person name="Peeters S.H."/>
            <person name="Heuer A."/>
            <person name="Rast P."/>
            <person name="Oberbeckmann S."/>
            <person name="Bunk B."/>
            <person name="Jeske O."/>
            <person name="Meyerdierks A."/>
            <person name="Storesund J.E."/>
            <person name="Kallscheuer N."/>
            <person name="Luecker S."/>
            <person name="Lage O.M."/>
            <person name="Pohl T."/>
            <person name="Merkel B.J."/>
            <person name="Hornburger P."/>
            <person name="Mueller R.-W."/>
            <person name="Bruemmer F."/>
            <person name="Labrenz M."/>
            <person name="Spormann A.M."/>
            <person name="Op den Camp H."/>
            <person name="Overmann J."/>
            <person name="Amann R."/>
            <person name="Jetten M.S.M."/>
            <person name="Mascher T."/>
            <person name="Medema M.H."/>
            <person name="Devos D.P."/>
            <person name="Kaster A.-K."/>
            <person name="Ovreas L."/>
            <person name="Rohde M."/>
            <person name="Galperin M.Y."/>
            <person name="Jogler C."/>
        </authorList>
    </citation>
    <scope>NUCLEOTIDE SEQUENCE [LARGE SCALE GENOMIC DNA]</scope>
    <source>
        <strain evidence="8 9">Mal4</strain>
    </source>
</reference>
<dbReference type="SMART" id="SM00448">
    <property type="entry name" value="REC"/>
    <property type="match status" value="1"/>
</dbReference>
<dbReference type="GO" id="GO:0006355">
    <property type="term" value="P:regulation of DNA-templated transcription"/>
    <property type="evidence" value="ECO:0007669"/>
    <property type="project" value="TreeGrafter"/>
</dbReference>
<keyword evidence="2" id="KW-0902">Two-component regulatory system</keyword>
<dbReference type="Proteomes" id="UP000320496">
    <property type="component" value="Chromosome"/>
</dbReference>
<evidence type="ECO:0000256" key="4">
    <source>
        <dbReference type="ARBA" id="ARBA00023125"/>
    </source>
</evidence>
<sequence>MDAETCLIVDDDELLRTHLGRAIEARGFRVTTAESGEQALQLVEEECPDRAIIDLRMPGMGGLELLERLREKCPTIRVVVLTGFGSIANAVAAVRAGAVNYVTKPAHASEVLAAFTATPEVEVKEESEDIEAPSLAEAEWNHIQRVLDECDGNVSRAARLLDIPRRTLQRKLKKRAP</sequence>
<evidence type="ECO:0000313" key="9">
    <source>
        <dbReference type="Proteomes" id="UP000320496"/>
    </source>
</evidence>
<evidence type="ECO:0000256" key="5">
    <source>
        <dbReference type="ARBA" id="ARBA00023163"/>
    </source>
</evidence>
<name>A0A517ZFF7_9PLAN</name>
<keyword evidence="9" id="KW-1185">Reference proteome</keyword>
<gene>
    <name evidence="8" type="primary">regA</name>
    <name evidence="8" type="ORF">Mal4_55340</name>
</gene>
<dbReference type="PANTHER" id="PTHR48111:SF1">
    <property type="entry name" value="TWO-COMPONENT RESPONSE REGULATOR ORR33"/>
    <property type="match status" value="1"/>
</dbReference>
<dbReference type="AlphaFoldDB" id="A0A517ZFF7"/>
<dbReference type="InterPro" id="IPR009057">
    <property type="entry name" value="Homeodomain-like_sf"/>
</dbReference>
<dbReference type="InterPro" id="IPR002197">
    <property type="entry name" value="HTH_Fis"/>
</dbReference>
<dbReference type="SUPFAM" id="SSF46689">
    <property type="entry name" value="Homeodomain-like"/>
    <property type="match status" value="1"/>
</dbReference>